<name>A0A0V0JCV7_SCHSO</name>
<reference evidence="1" key="1">
    <citation type="submission" date="2016-01" db="EMBL/GenBank/DDBJ databases">
        <title>Reference transcriptome for the parasite Schistocephalus solidus: insights into the molecular evolution of parasitism.</title>
        <authorList>
            <person name="Hebert F.O."/>
            <person name="Grambauer S."/>
            <person name="Barber I."/>
            <person name="Landry C.R."/>
            <person name="Aubin-Horth N."/>
        </authorList>
    </citation>
    <scope>NUCLEOTIDE SEQUENCE</scope>
</reference>
<protein>
    <submittedName>
        <fullName evidence="1">Uncharacterized protein</fullName>
    </submittedName>
</protein>
<organism evidence="1">
    <name type="scientific">Schistocephalus solidus</name>
    <name type="common">Tapeworm</name>
    <dbReference type="NCBI Taxonomy" id="70667"/>
    <lineage>
        <taxon>Eukaryota</taxon>
        <taxon>Metazoa</taxon>
        <taxon>Spiralia</taxon>
        <taxon>Lophotrochozoa</taxon>
        <taxon>Platyhelminthes</taxon>
        <taxon>Cestoda</taxon>
        <taxon>Eucestoda</taxon>
        <taxon>Diphyllobothriidea</taxon>
        <taxon>Diphyllobothriidae</taxon>
        <taxon>Schistocephalus</taxon>
    </lineage>
</organism>
<gene>
    <name evidence="1" type="ORF">TR117427</name>
</gene>
<dbReference type="EMBL" id="GEEE01014705">
    <property type="protein sequence ID" value="JAP48520.1"/>
    <property type="molecule type" value="Transcribed_RNA"/>
</dbReference>
<dbReference type="EMBL" id="GEEE01012845">
    <property type="protein sequence ID" value="JAP50380.1"/>
    <property type="molecule type" value="Transcribed_RNA"/>
</dbReference>
<dbReference type="EMBL" id="GEEE01000229">
    <property type="protein sequence ID" value="JAP62996.1"/>
    <property type="molecule type" value="Transcribed_RNA"/>
</dbReference>
<dbReference type="AlphaFoldDB" id="A0A0V0JCV7"/>
<accession>A0A0V0JCV7</accession>
<sequence length="131" mass="15031">MAVHPSWYITNLGLSGKVSVVRILCINSVLFMSGTHGSRLSDHKNQLQERKDDRLELAIGYIFLIMENSETRVRGQLLWFNGHYQMRKAKIKTIIVSKMHAIFVGSTEDPSGEHVIKRLPSKKSANYRFEE</sequence>
<evidence type="ECO:0000313" key="1">
    <source>
        <dbReference type="EMBL" id="JAP62996.1"/>
    </source>
</evidence>
<dbReference type="EMBL" id="GEEE01024718">
    <property type="protein sequence ID" value="JAP38507.1"/>
    <property type="molecule type" value="Transcribed_RNA"/>
</dbReference>
<proteinExistence type="predicted"/>